<sequence length="92" mass="10442">LIFVYNTLHDYQNGKVSSKDWQFLILITTWLSRAPTGRPYRYQTECRNLISIVHCSSELLSSNHPPASASRKLGLQVRATTPGWKLSHKSAV</sequence>
<proteinExistence type="predicted"/>
<protein>
    <submittedName>
        <fullName evidence="1">Uncharacterized protein</fullName>
    </submittedName>
</protein>
<organism evidence="1 2">
    <name type="scientific">Oryzias latipes</name>
    <name type="common">Japanese rice fish</name>
    <name type="synonym">Japanese killifish</name>
    <dbReference type="NCBI Taxonomy" id="8090"/>
    <lineage>
        <taxon>Eukaryota</taxon>
        <taxon>Metazoa</taxon>
        <taxon>Chordata</taxon>
        <taxon>Craniata</taxon>
        <taxon>Vertebrata</taxon>
        <taxon>Euteleostomi</taxon>
        <taxon>Actinopterygii</taxon>
        <taxon>Neopterygii</taxon>
        <taxon>Teleostei</taxon>
        <taxon>Neoteleostei</taxon>
        <taxon>Acanthomorphata</taxon>
        <taxon>Ovalentaria</taxon>
        <taxon>Atherinomorphae</taxon>
        <taxon>Beloniformes</taxon>
        <taxon>Adrianichthyidae</taxon>
        <taxon>Oryziinae</taxon>
        <taxon>Oryzias</taxon>
    </lineage>
</organism>
<name>A0A3B3IAD3_ORYLA</name>
<dbReference type="InParanoid" id="A0A3B3IAD3"/>
<evidence type="ECO:0000313" key="1">
    <source>
        <dbReference type="Ensembl" id="ENSORLP00000040860.1"/>
    </source>
</evidence>
<dbReference type="GeneTree" id="ENSGT00940000177132"/>
<reference evidence="1" key="3">
    <citation type="submission" date="2025-09" db="UniProtKB">
        <authorList>
            <consortium name="Ensembl"/>
        </authorList>
    </citation>
    <scope>IDENTIFICATION</scope>
    <source>
        <strain evidence="1">Hd-rR</strain>
    </source>
</reference>
<dbReference type="AlphaFoldDB" id="A0A3B3IAD3"/>
<evidence type="ECO:0000313" key="2">
    <source>
        <dbReference type="Proteomes" id="UP000001038"/>
    </source>
</evidence>
<dbReference type="Ensembl" id="ENSORLT00000031669.1">
    <property type="protein sequence ID" value="ENSORLP00000040860.1"/>
    <property type="gene ID" value="ENSORLG00000023045.1"/>
</dbReference>
<reference evidence="1" key="2">
    <citation type="submission" date="2025-08" db="UniProtKB">
        <authorList>
            <consortium name="Ensembl"/>
        </authorList>
    </citation>
    <scope>IDENTIFICATION</scope>
    <source>
        <strain evidence="1">Hd-rR</strain>
    </source>
</reference>
<accession>A0A3B3IAD3</accession>
<dbReference type="Proteomes" id="UP000001038">
    <property type="component" value="Chromosome 18"/>
</dbReference>
<dbReference type="Bgee" id="ENSORLG00000023045">
    <property type="expression patterns" value="Expressed in animal zygote and 2 other cell types or tissues"/>
</dbReference>
<reference evidence="1 2" key="1">
    <citation type="journal article" date="2007" name="Nature">
        <title>The medaka draft genome and insights into vertebrate genome evolution.</title>
        <authorList>
            <person name="Kasahara M."/>
            <person name="Naruse K."/>
            <person name="Sasaki S."/>
            <person name="Nakatani Y."/>
            <person name="Qu W."/>
            <person name="Ahsan B."/>
            <person name="Yamada T."/>
            <person name="Nagayasu Y."/>
            <person name="Doi K."/>
            <person name="Kasai Y."/>
            <person name="Jindo T."/>
            <person name="Kobayashi D."/>
            <person name="Shimada A."/>
            <person name="Toyoda A."/>
            <person name="Kuroki Y."/>
            <person name="Fujiyama A."/>
            <person name="Sasaki T."/>
            <person name="Shimizu A."/>
            <person name="Asakawa S."/>
            <person name="Shimizu N."/>
            <person name="Hashimoto S."/>
            <person name="Yang J."/>
            <person name="Lee Y."/>
            <person name="Matsushima K."/>
            <person name="Sugano S."/>
            <person name="Sakaizumi M."/>
            <person name="Narita T."/>
            <person name="Ohishi K."/>
            <person name="Haga S."/>
            <person name="Ohta F."/>
            <person name="Nomoto H."/>
            <person name="Nogata K."/>
            <person name="Morishita T."/>
            <person name="Endo T."/>
            <person name="Shin-I T."/>
            <person name="Takeda H."/>
            <person name="Morishita S."/>
            <person name="Kohara Y."/>
        </authorList>
    </citation>
    <scope>NUCLEOTIDE SEQUENCE [LARGE SCALE GENOMIC DNA]</scope>
    <source>
        <strain evidence="1 2">Hd-rR</strain>
    </source>
</reference>
<keyword evidence="2" id="KW-1185">Reference proteome</keyword>